<accession>A0A150K9U8</accession>
<feature type="region of interest" description="Disordered" evidence="1">
    <location>
        <begin position="1"/>
        <end position="44"/>
    </location>
</feature>
<dbReference type="PATRIC" id="fig|1398.26.peg.487"/>
<evidence type="ECO:0000256" key="1">
    <source>
        <dbReference type="SAM" id="MobiDB-lite"/>
    </source>
</evidence>
<name>A0A150K9U8_HEYCO</name>
<sequence>MAQAVPIDRTAYQKNEERSSMLSPILNRDARPREEFPRLKEIPK</sequence>
<dbReference type="Proteomes" id="UP000075288">
    <property type="component" value="Unassembled WGS sequence"/>
</dbReference>
<proteinExistence type="predicted"/>
<feature type="compositionally biased region" description="Basic and acidic residues" evidence="1">
    <location>
        <begin position="28"/>
        <end position="44"/>
    </location>
</feature>
<gene>
    <name evidence="2" type="ORF">B4098_2734</name>
</gene>
<dbReference type="EMBL" id="LQYG01000010">
    <property type="protein sequence ID" value="KYC66186.1"/>
    <property type="molecule type" value="Genomic_DNA"/>
</dbReference>
<protein>
    <submittedName>
        <fullName evidence="2">Uncharacterized protein</fullName>
    </submittedName>
</protein>
<evidence type="ECO:0000313" key="2">
    <source>
        <dbReference type="EMBL" id="KYC66186.1"/>
    </source>
</evidence>
<dbReference type="AlphaFoldDB" id="A0A150K9U8"/>
<comment type="caution">
    <text evidence="2">The sequence shown here is derived from an EMBL/GenBank/DDBJ whole genome shotgun (WGS) entry which is preliminary data.</text>
</comment>
<organism evidence="2 3">
    <name type="scientific">Heyndrickxia coagulans</name>
    <name type="common">Weizmannia coagulans</name>
    <dbReference type="NCBI Taxonomy" id="1398"/>
    <lineage>
        <taxon>Bacteria</taxon>
        <taxon>Bacillati</taxon>
        <taxon>Bacillota</taxon>
        <taxon>Bacilli</taxon>
        <taxon>Bacillales</taxon>
        <taxon>Bacillaceae</taxon>
        <taxon>Heyndrickxia</taxon>
    </lineage>
</organism>
<evidence type="ECO:0000313" key="3">
    <source>
        <dbReference type="Proteomes" id="UP000075288"/>
    </source>
</evidence>
<reference evidence="2 3" key="1">
    <citation type="submission" date="2016-01" db="EMBL/GenBank/DDBJ databases">
        <title>Genome Sequences of Twelve Sporeforming Bacillus Species Isolated from Foods.</title>
        <authorList>
            <person name="Berendsen E.M."/>
            <person name="Wells-Bennik M.H."/>
            <person name="Krawcyk A.O."/>
            <person name="De Jong A."/>
            <person name="Holsappel S."/>
            <person name="Eijlander R.T."/>
            <person name="Kuipers O.P."/>
        </authorList>
    </citation>
    <scope>NUCLEOTIDE SEQUENCE [LARGE SCALE GENOMIC DNA]</scope>
    <source>
        <strain evidence="2 3">B4098</strain>
    </source>
</reference>